<sequence length="129" mass="14312">MKKKILVGIALVGVVAVSSYLFLYKEHRDIKTETADYVVSIPNMDVEFQANDSVANAKYSDKTIELVDVVTSVDEANNGIVLGEKVFGTFAEKTSLKDLTGKTITVKGRFLGYDELLEEYKLDQISIIK</sequence>
<reference evidence="1 2" key="1">
    <citation type="submission" date="2020-08" db="EMBL/GenBank/DDBJ databases">
        <title>Description of novel Flavobacterium F-400 isolate.</title>
        <authorList>
            <person name="Saticioglu I."/>
            <person name="Duman M."/>
            <person name="Altun S."/>
        </authorList>
    </citation>
    <scope>NUCLEOTIDE SEQUENCE [LARGE SCALE GENOMIC DNA]</scope>
    <source>
        <strain evidence="1 2">F-400</strain>
    </source>
</reference>
<proteinExistence type="predicted"/>
<accession>A0ABR7JBN9</accession>
<organism evidence="1 2">
    <name type="scientific">Flavobacterium turcicum</name>
    <dbReference type="NCBI Taxonomy" id="2764718"/>
    <lineage>
        <taxon>Bacteria</taxon>
        <taxon>Pseudomonadati</taxon>
        <taxon>Bacteroidota</taxon>
        <taxon>Flavobacteriia</taxon>
        <taxon>Flavobacteriales</taxon>
        <taxon>Flavobacteriaceae</taxon>
        <taxon>Flavobacterium</taxon>
    </lineage>
</organism>
<dbReference type="Pfam" id="PF12869">
    <property type="entry name" value="tRNA_anti-like"/>
    <property type="match status" value="1"/>
</dbReference>
<dbReference type="Proteomes" id="UP000621670">
    <property type="component" value="Unassembled WGS sequence"/>
</dbReference>
<dbReference type="EMBL" id="JACRUM010000001">
    <property type="protein sequence ID" value="MBC5861912.1"/>
    <property type="molecule type" value="Genomic_DNA"/>
</dbReference>
<keyword evidence="2" id="KW-1185">Reference proteome</keyword>
<protein>
    <recommendedName>
        <fullName evidence="3">tRNA_anti-like</fullName>
    </recommendedName>
</protein>
<evidence type="ECO:0000313" key="2">
    <source>
        <dbReference type="Proteomes" id="UP000621670"/>
    </source>
</evidence>
<name>A0ABR7JBN9_9FLAO</name>
<evidence type="ECO:0008006" key="3">
    <source>
        <dbReference type="Google" id="ProtNLM"/>
    </source>
</evidence>
<evidence type="ECO:0000313" key="1">
    <source>
        <dbReference type="EMBL" id="MBC5861912.1"/>
    </source>
</evidence>
<dbReference type="InterPro" id="IPR024422">
    <property type="entry name" value="Protein_unknown_function_OB"/>
</dbReference>
<gene>
    <name evidence="1" type="ORF">H8R26_00620</name>
</gene>
<comment type="caution">
    <text evidence="1">The sequence shown here is derived from an EMBL/GenBank/DDBJ whole genome shotgun (WGS) entry which is preliminary data.</text>
</comment>
<dbReference type="RefSeq" id="WP_166132580.1">
    <property type="nucleotide sequence ID" value="NZ_JAAOBY010000001.1"/>
</dbReference>